<evidence type="ECO:0000256" key="2">
    <source>
        <dbReference type="ARBA" id="ARBA00022448"/>
    </source>
</evidence>
<dbReference type="PANTHER" id="PTHR43840">
    <property type="entry name" value="MITOCHONDRIAL METAL TRANSPORTER 1-RELATED"/>
    <property type="match status" value="1"/>
</dbReference>
<proteinExistence type="predicted"/>
<feature type="transmembrane region" description="Helical" evidence="6">
    <location>
        <begin position="12"/>
        <end position="31"/>
    </location>
</feature>
<dbReference type="InterPro" id="IPR058533">
    <property type="entry name" value="Cation_efflux_TM"/>
</dbReference>
<feature type="transmembrane region" description="Helical" evidence="6">
    <location>
        <begin position="119"/>
        <end position="137"/>
    </location>
</feature>
<feature type="transmembrane region" description="Helical" evidence="6">
    <location>
        <begin position="37"/>
        <end position="57"/>
    </location>
</feature>
<evidence type="ECO:0000256" key="6">
    <source>
        <dbReference type="SAM" id="Phobius"/>
    </source>
</evidence>
<evidence type="ECO:0000259" key="7">
    <source>
        <dbReference type="Pfam" id="PF01545"/>
    </source>
</evidence>
<comment type="caution">
    <text evidence="8">The sequence shown here is derived from an EMBL/GenBank/DDBJ whole genome shotgun (WGS) entry which is preliminary data.</text>
</comment>
<dbReference type="EMBL" id="JAUSTM010000001">
    <property type="protein sequence ID" value="MDQ0221652.1"/>
    <property type="molecule type" value="Genomic_DNA"/>
</dbReference>
<evidence type="ECO:0000256" key="3">
    <source>
        <dbReference type="ARBA" id="ARBA00022692"/>
    </source>
</evidence>
<dbReference type="Gene3D" id="1.20.1510.10">
    <property type="entry name" value="Cation efflux protein transmembrane domain"/>
    <property type="match status" value="1"/>
</dbReference>
<dbReference type="InterPro" id="IPR027469">
    <property type="entry name" value="Cation_efflux_TMD_sf"/>
</dbReference>
<accession>A0ABT9YNU4</accession>
<dbReference type="PANTHER" id="PTHR43840:SF15">
    <property type="entry name" value="MITOCHONDRIAL METAL TRANSPORTER 1-RELATED"/>
    <property type="match status" value="1"/>
</dbReference>
<keyword evidence="5 6" id="KW-0472">Membrane</keyword>
<evidence type="ECO:0000256" key="1">
    <source>
        <dbReference type="ARBA" id="ARBA00004141"/>
    </source>
</evidence>
<protein>
    <submittedName>
        <fullName evidence="8">Co/Zn/Cd cation transporter (Cation efflux family)</fullName>
    </submittedName>
</protein>
<feature type="transmembrane region" description="Helical" evidence="6">
    <location>
        <begin position="186"/>
        <end position="204"/>
    </location>
</feature>
<reference evidence="8 9" key="1">
    <citation type="submission" date="2023-07" db="EMBL/GenBank/DDBJ databases">
        <title>Genomic Encyclopedia of Type Strains, Phase IV (KMG-IV): sequencing the most valuable type-strain genomes for metagenomic binning, comparative biology and taxonomic classification.</title>
        <authorList>
            <person name="Goeker M."/>
        </authorList>
    </citation>
    <scope>NUCLEOTIDE SEQUENCE [LARGE SCALE GENOMIC DNA]</scope>
    <source>
        <strain evidence="8 9">DSM 105143</strain>
    </source>
</reference>
<feature type="domain" description="Cation efflux protein transmembrane" evidence="7">
    <location>
        <begin position="11"/>
        <end position="218"/>
    </location>
</feature>
<feature type="transmembrane region" description="Helical" evidence="6">
    <location>
        <begin position="78"/>
        <end position="99"/>
    </location>
</feature>
<dbReference type="Pfam" id="PF01545">
    <property type="entry name" value="Cation_efflux"/>
    <property type="match status" value="1"/>
</dbReference>
<evidence type="ECO:0000313" key="9">
    <source>
        <dbReference type="Proteomes" id="UP001223079"/>
    </source>
</evidence>
<dbReference type="RefSeq" id="WP_307120888.1">
    <property type="nucleotide sequence ID" value="NZ_JAUSTM010000001.1"/>
</dbReference>
<name>A0ABT9YNU4_9STRE</name>
<organism evidence="8 9">
    <name type="scientific">Streptococcus moroccensis</name>
    <dbReference type="NCBI Taxonomy" id="1451356"/>
    <lineage>
        <taxon>Bacteria</taxon>
        <taxon>Bacillati</taxon>
        <taxon>Bacillota</taxon>
        <taxon>Bacilli</taxon>
        <taxon>Lactobacillales</taxon>
        <taxon>Streptococcaceae</taxon>
        <taxon>Streptococcus</taxon>
    </lineage>
</organism>
<feature type="transmembrane region" description="Helical" evidence="6">
    <location>
        <begin position="158"/>
        <end position="180"/>
    </location>
</feature>
<keyword evidence="2" id="KW-0813">Transport</keyword>
<sequence length="300" mass="32766">MHQKQIEKKALLITAVFNFFSGTAGIIVYILTGLNAILLDGVFTFIAFLSAVVAILISQNSHKQTKSFPQGLHFMEPLYGVFKAAFTLFLLGMTVVESASDAYAYFVEGIGAPIVPGPALPYAFLMAVLCILLSFYLRRMNQSIHHASTMLAAESKSSLIDGLISAGVGLAVLVIRLVAIDGTFGFLHYTGDFFIIIFLVIVSIKEPIDVLKESSKELFGATLDDGETIQAVRMIVKEGLAIKEDDVLDILVYKQGMKLVANVVIQDPEPEVLKTCLDAKPALQETLNAKFPHIELVFTF</sequence>
<evidence type="ECO:0000256" key="5">
    <source>
        <dbReference type="ARBA" id="ARBA00023136"/>
    </source>
</evidence>
<gene>
    <name evidence="8" type="ORF">J2S23_000183</name>
</gene>
<evidence type="ECO:0000256" key="4">
    <source>
        <dbReference type="ARBA" id="ARBA00022989"/>
    </source>
</evidence>
<comment type="subcellular location">
    <subcellularLocation>
        <location evidence="1">Membrane</location>
        <topology evidence="1">Multi-pass membrane protein</topology>
    </subcellularLocation>
</comment>
<keyword evidence="9" id="KW-1185">Reference proteome</keyword>
<dbReference type="SUPFAM" id="SSF161111">
    <property type="entry name" value="Cation efflux protein transmembrane domain-like"/>
    <property type="match status" value="1"/>
</dbReference>
<evidence type="ECO:0000313" key="8">
    <source>
        <dbReference type="EMBL" id="MDQ0221652.1"/>
    </source>
</evidence>
<dbReference type="InterPro" id="IPR050291">
    <property type="entry name" value="CDF_Transporter"/>
</dbReference>
<keyword evidence="3 6" id="KW-0812">Transmembrane</keyword>
<dbReference type="Proteomes" id="UP001223079">
    <property type="component" value="Unassembled WGS sequence"/>
</dbReference>
<keyword evidence="4 6" id="KW-1133">Transmembrane helix</keyword>